<evidence type="ECO:0000313" key="8">
    <source>
        <dbReference type="EMBL" id="KAK8229157.1"/>
    </source>
</evidence>
<reference evidence="8 9" key="1">
    <citation type="submission" date="2024-04" db="EMBL/GenBank/DDBJ databases">
        <title>Phyllosticta paracitricarpa is synonymous to the EU quarantine fungus P. citricarpa based on phylogenomic analyses.</title>
        <authorList>
            <consortium name="Lawrence Berkeley National Laboratory"/>
            <person name="Van Ingen-Buijs V.A."/>
            <person name="Van Westerhoven A.C."/>
            <person name="Haridas S."/>
            <person name="Skiadas P."/>
            <person name="Martin F."/>
            <person name="Groenewald J.Z."/>
            <person name="Crous P.W."/>
            <person name="Seidl M.F."/>
        </authorList>
    </citation>
    <scope>NUCLEOTIDE SEQUENCE [LARGE SCALE GENOMIC DNA]</scope>
    <source>
        <strain evidence="8 9">CBS 123374</strain>
    </source>
</reference>
<keyword evidence="2 5" id="KW-0479">Metal-binding</keyword>
<protein>
    <recommendedName>
        <fullName evidence="7">Fe2OG dioxygenase domain-containing protein</fullName>
    </recommendedName>
</protein>
<keyword evidence="3 5" id="KW-0560">Oxidoreductase</keyword>
<dbReference type="Gene3D" id="2.60.120.330">
    <property type="entry name" value="B-lactam Antibiotic, Isopenicillin N Synthase, Chain"/>
    <property type="match status" value="1"/>
</dbReference>
<feature type="compositionally biased region" description="Low complexity" evidence="6">
    <location>
        <begin position="32"/>
        <end position="46"/>
    </location>
</feature>
<organism evidence="8 9">
    <name type="scientific">Phyllosticta capitalensis</name>
    <dbReference type="NCBI Taxonomy" id="121624"/>
    <lineage>
        <taxon>Eukaryota</taxon>
        <taxon>Fungi</taxon>
        <taxon>Dikarya</taxon>
        <taxon>Ascomycota</taxon>
        <taxon>Pezizomycotina</taxon>
        <taxon>Dothideomycetes</taxon>
        <taxon>Dothideomycetes incertae sedis</taxon>
        <taxon>Botryosphaeriales</taxon>
        <taxon>Phyllostictaceae</taxon>
        <taxon>Phyllosticta</taxon>
    </lineage>
</organism>
<dbReference type="SUPFAM" id="SSF51197">
    <property type="entry name" value="Clavaminate synthase-like"/>
    <property type="match status" value="1"/>
</dbReference>
<evidence type="ECO:0000256" key="6">
    <source>
        <dbReference type="SAM" id="MobiDB-lite"/>
    </source>
</evidence>
<proteinExistence type="inferred from homology"/>
<dbReference type="EMBL" id="JBBWRZ010000009">
    <property type="protein sequence ID" value="KAK8229157.1"/>
    <property type="molecule type" value="Genomic_DNA"/>
</dbReference>
<dbReference type="Proteomes" id="UP001492380">
    <property type="component" value="Unassembled WGS sequence"/>
</dbReference>
<dbReference type="PRINTS" id="PR00682">
    <property type="entry name" value="IPNSYNTHASE"/>
</dbReference>
<dbReference type="InterPro" id="IPR027443">
    <property type="entry name" value="IPNS-like_sf"/>
</dbReference>
<evidence type="ECO:0000256" key="5">
    <source>
        <dbReference type="RuleBase" id="RU003682"/>
    </source>
</evidence>
<evidence type="ECO:0000256" key="1">
    <source>
        <dbReference type="ARBA" id="ARBA00008056"/>
    </source>
</evidence>
<comment type="similarity">
    <text evidence="1 5">Belongs to the iron/ascorbate-dependent oxidoreductase family.</text>
</comment>
<sequence>MAASVAPAPQFDPSTSDAARAGAAAYLQSRLKPSSSPSTTQKQQQPFTIPTIDLGPSFGNDAAARLAVARQMHAACTSSGFFTITNHGIAPGVIAGVLRQAKRFFHELDAAKRERLHMRNSALHRGYEPPAYTSIDGSAETKAGFNWGYEERLRPASFEGTYDGGYVELDGKKYEGGSGNLWPAEEDLPGFFEGVKEYYGEAMGLARHLMGLFGLALGLGEGWFDSAMTHPGGIARLLYYPPGKPVEEEQQKEQDIGLGAHSDYECFTILLPSGTPGLEVLSPAGQWTQVERVDGGLIVNIADFLMRWTNDMYKSTVHRVVNRTREPRYSVPLFFSVNYDQVVEVRPKHRNPPTPKPPKREKETQRGRIGGKRMTQLLTCRTAQTLPSCISPDNPPKYGPIRAGEYVLERLNTSTKGGKGSYGNQDWADGDEGAKK</sequence>
<dbReference type="Pfam" id="PF14226">
    <property type="entry name" value="DIOX_N"/>
    <property type="match status" value="1"/>
</dbReference>
<keyword evidence="9" id="KW-1185">Reference proteome</keyword>
<dbReference type="PANTHER" id="PTHR10209">
    <property type="entry name" value="OXIDOREDUCTASE, 2OG-FE II OXYGENASE FAMILY PROTEIN"/>
    <property type="match status" value="1"/>
</dbReference>
<feature type="region of interest" description="Disordered" evidence="6">
    <location>
        <begin position="412"/>
        <end position="436"/>
    </location>
</feature>
<dbReference type="InterPro" id="IPR026992">
    <property type="entry name" value="DIOX_N"/>
</dbReference>
<dbReference type="PROSITE" id="PS51471">
    <property type="entry name" value="FE2OG_OXY"/>
    <property type="match status" value="1"/>
</dbReference>
<evidence type="ECO:0000259" key="7">
    <source>
        <dbReference type="PROSITE" id="PS51471"/>
    </source>
</evidence>
<dbReference type="Pfam" id="PF03171">
    <property type="entry name" value="2OG-FeII_Oxy"/>
    <property type="match status" value="1"/>
</dbReference>
<feature type="region of interest" description="Disordered" evidence="6">
    <location>
        <begin position="346"/>
        <end position="370"/>
    </location>
</feature>
<evidence type="ECO:0000256" key="2">
    <source>
        <dbReference type="ARBA" id="ARBA00022723"/>
    </source>
</evidence>
<dbReference type="InterPro" id="IPR044861">
    <property type="entry name" value="IPNS-like_FE2OG_OXY"/>
</dbReference>
<evidence type="ECO:0000256" key="4">
    <source>
        <dbReference type="ARBA" id="ARBA00023004"/>
    </source>
</evidence>
<gene>
    <name evidence="8" type="ORF">HDK90DRAFT_527445</name>
</gene>
<evidence type="ECO:0000313" key="9">
    <source>
        <dbReference type="Proteomes" id="UP001492380"/>
    </source>
</evidence>
<name>A0ABR1YHJ9_9PEZI</name>
<accession>A0ABR1YHJ9</accession>
<keyword evidence="4 5" id="KW-0408">Iron</keyword>
<dbReference type="PANTHER" id="PTHR10209:SF881">
    <property type="entry name" value="FI07970P-RELATED"/>
    <property type="match status" value="1"/>
</dbReference>
<comment type="caution">
    <text evidence="8">The sequence shown here is derived from an EMBL/GenBank/DDBJ whole genome shotgun (WGS) entry which is preliminary data.</text>
</comment>
<dbReference type="InterPro" id="IPR005123">
    <property type="entry name" value="Oxoglu/Fe-dep_dioxygenase_dom"/>
</dbReference>
<evidence type="ECO:0000256" key="3">
    <source>
        <dbReference type="ARBA" id="ARBA00023002"/>
    </source>
</evidence>
<feature type="domain" description="Fe2OG dioxygenase" evidence="7">
    <location>
        <begin position="231"/>
        <end position="337"/>
    </location>
</feature>
<feature type="region of interest" description="Disordered" evidence="6">
    <location>
        <begin position="27"/>
        <end position="53"/>
    </location>
</feature>